<accession>A0A167KU70</accession>
<evidence type="ECO:0000313" key="1">
    <source>
        <dbReference type="EMBL" id="KZN63275.1"/>
    </source>
</evidence>
<dbReference type="EMBL" id="AUYC01000028">
    <property type="protein sequence ID" value="KZN63275.1"/>
    <property type="molecule type" value="Genomic_DNA"/>
</dbReference>
<sequence>MSNDILNRLNSIITDTKKDYDLKEDSLEGLLNDSLDVIKFVVKVEEEFDIYLDVEHISDNAFKSKQFIVELISELV</sequence>
<reference evidence="1 2" key="1">
    <citation type="submission" date="2013-07" db="EMBL/GenBank/DDBJ databases">
        <title>Comparative Genomic and Metabolomic Analysis of Twelve Strains of Pseudoalteromonas luteoviolacea.</title>
        <authorList>
            <person name="Vynne N.G."/>
            <person name="Mansson M."/>
            <person name="Gram L."/>
        </authorList>
    </citation>
    <scope>NUCLEOTIDE SEQUENCE [LARGE SCALE GENOMIC DNA]</scope>
    <source>
        <strain evidence="1 2">CPMOR-1</strain>
    </source>
</reference>
<name>A0A167KU70_9GAMM</name>
<dbReference type="Proteomes" id="UP000076486">
    <property type="component" value="Unassembled WGS sequence"/>
</dbReference>
<dbReference type="PATRIC" id="fig|1365248.3.peg.2471"/>
<dbReference type="Gene3D" id="1.10.1200.10">
    <property type="entry name" value="ACP-like"/>
    <property type="match status" value="1"/>
</dbReference>
<dbReference type="RefSeq" id="WP_063368074.1">
    <property type="nucleotide sequence ID" value="NZ_AUYC01000028.1"/>
</dbReference>
<gene>
    <name evidence="1" type="ORF">N473_17760</name>
</gene>
<proteinExistence type="predicted"/>
<dbReference type="InterPro" id="IPR036736">
    <property type="entry name" value="ACP-like_sf"/>
</dbReference>
<organism evidence="1 2">
    <name type="scientific">Pseudoalteromonas luteoviolacea CPMOR-1</name>
    <dbReference type="NCBI Taxonomy" id="1365248"/>
    <lineage>
        <taxon>Bacteria</taxon>
        <taxon>Pseudomonadati</taxon>
        <taxon>Pseudomonadota</taxon>
        <taxon>Gammaproteobacteria</taxon>
        <taxon>Alteromonadales</taxon>
        <taxon>Pseudoalteromonadaceae</taxon>
        <taxon>Pseudoalteromonas</taxon>
    </lineage>
</organism>
<evidence type="ECO:0008006" key="3">
    <source>
        <dbReference type="Google" id="ProtNLM"/>
    </source>
</evidence>
<protein>
    <recommendedName>
        <fullName evidence="3">Carrier domain-containing protein</fullName>
    </recommendedName>
</protein>
<comment type="caution">
    <text evidence="1">The sequence shown here is derived from an EMBL/GenBank/DDBJ whole genome shotgun (WGS) entry which is preliminary data.</text>
</comment>
<evidence type="ECO:0000313" key="2">
    <source>
        <dbReference type="Proteomes" id="UP000076486"/>
    </source>
</evidence>
<dbReference type="AlphaFoldDB" id="A0A167KU70"/>
<dbReference type="SUPFAM" id="SSF47336">
    <property type="entry name" value="ACP-like"/>
    <property type="match status" value="1"/>
</dbReference>